<dbReference type="InterPro" id="IPR003439">
    <property type="entry name" value="ABC_transporter-like_ATP-bd"/>
</dbReference>
<name>A0A9X9F183_BACCE</name>
<reference evidence="6 7" key="1">
    <citation type="journal article" date="2019" name="Environ. Microbiol.">
        <title>An active ?-lactamase is a part of an orchestrated cell wall stress resistance network of Bacillus subtilis and related rhizosphere species.</title>
        <authorList>
            <person name="Bucher T."/>
            <person name="Keren-Paz A."/>
            <person name="Hausser J."/>
            <person name="Olender T."/>
            <person name="Cytryn E."/>
            <person name="Kolodkin-Gal I."/>
        </authorList>
    </citation>
    <scope>NUCLEOTIDE SEQUENCE [LARGE SCALE GENOMIC DNA]</scope>
    <source>
        <strain evidence="6 7">I32</strain>
    </source>
</reference>
<proteinExistence type="inferred from homology"/>
<evidence type="ECO:0000259" key="5">
    <source>
        <dbReference type="Pfam" id="PF00005"/>
    </source>
</evidence>
<dbReference type="Pfam" id="PF00005">
    <property type="entry name" value="ABC_tran"/>
    <property type="match status" value="1"/>
</dbReference>
<keyword evidence="4 6" id="KW-0067">ATP-binding</keyword>
<dbReference type="GO" id="GO:0005524">
    <property type="term" value="F:ATP binding"/>
    <property type="evidence" value="ECO:0007669"/>
    <property type="project" value="UniProtKB-KW"/>
</dbReference>
<gene>
    <name evidence="6" type="ORF">FC695_43510</name>
</gene>
<dbReference type="InterPro" id="IPR050095">
    <property type="entry name" value="ECF_ABC_transporter_ATP-bd"/>
</dbReference>
<evidence type="ECO:0000256" key="3">
    <source>
        <dbReference type="ARBA" id="ARBA00022741"/>
    </source>
</evidence>
<dbReference type="PANTHER" id="PTHR43553">
    <property type="entry name" value="HEAVY METAL TRANSPORTER"/>
    <property type="match status" value="1"/>
</dbReference>
<evidence type="ECO:0000256" key="2">
    <source>
        <dbReference type="ARBA" id="ARBA00022448"/>
    </source>
</evidence>
<comment type="caution">
    <text evidence="6">The sequence shown here is derived from an EMBL/GenBank/DDBJ whole genome shotgun (WGS) entry which is preliminary data.</text>
</comment>
<feature type="domain" description="ABC transporter" evidence="5">
    <location>
        <begin position="22"/>
        <end position="86"/>
    </location>
</feature>
<protein>
    <submittedName>
        <fullName evidence="6">ATP-binding cassette domain-containing protein</fullName>
    </submittedName>
</protein>
<evidence type="ECO:0000256" key="4">
    <source>
        <dbReference type="ARBA" id="ARBA00022840"/>
    </source>
</evidence>
<organism evidence="6 7">
    <name type="scientific">Bacillus cereus</name>
    <dbReference type="NCBI Taxonomy" id="1396"/>
    <lineage>
        <taxon>Bacteria</taxon>
        <taxon>Bacillati</taxon>
        <taxon>Bacillota</taxon>
        <taxon>Bacilli</taxon>
        <taxon>Bacillales</taxon>
        <taxon>Bacillaceae</taxon>
        <taxon>Bacillus</taxon>
        <taxon>Bacillus cereus group</taxon>
    </lineage>
</organism>
<feature type="non-terminal residue" evidence="6">
    <location>
        <position position="88"/>
    </location>
</feature>
<keyword evidence="2" id="KW-0813">Transport</keyword>
<dbReference type="Gene3D" id="3.40.50.300">
    <property type="entry name" value="P-loop containing nucleotide triphosphate hydrolases"/>
    <property type="match status" value="1"/>
</dbReference>
<dbReference type="SUPFAM" id="SSF52540">
    <property type="entry name" value="P-loop containing nucleoside triphosphate hydrolases"/>
    <property type="match status" value="1"/>
</dbReference>
<dbReference type="EMBL" id="SZOH01005173">
    <property type="protein sequence ID" value="TKI80657.1"/>
    <property type="molecule type" value="Genomic_DNA"/>
</dbReference>
<dbReference type="GO" id="GO:0043190">
    <property type="term" value="C:ATP-binding cassette (ABC) transporter complex"/>
    <property type="evidence" value="ECO:0007669"/>
    <property type="project" value="TreeGrafter"/>
</dbReference>
<sequence length="88" mass="9488">MQPIISFEQFTFQYGHAAQPTLSDITFHIYPGEKVLIAGRSGSGKSTLAHCINGLIPFSYEGNSTGNVLIAGKDPREGSIFEQSKQVG</sequence>
<dbReference type="AlphaFoldDB" id="A0A9X9F183"/>
<dbReference type="Proteomes" id="UP000308444">
    <property type="component" value="Unassembled WGS sequence"/>
</dbReference>
<evidence type="ECO:0000313" key="7">
    <source>
        <dbReference type="Proteomes" id="UP000308444"/>
    </source>
</evidence>
<dbReference type="InterPro" id="IPR027417">
    <property type="entry name" value="P-loop_NTPase"/>
</dbReference>
<evidence type="ECO:0000313" key="6">
    <source>
        <dbReference type="EMBL" id="TKI80657.1"/>
    </source>
</evidence>
<keyword evidence="3" id="KW-0547">Nucleotide-binding</keyword>
<accession>A0A9X9F183</accession>
<dbReference type="GO" id="GO:0016887">
    <property type="term" value="F:ATP hydrolysis activity"/>
    <property type="evidence" value="ECO:0007669"/>
    <property type="project" value="InterPro"/>
</dbReference>
<dbReference type="GO" id="GO:0042626">
    <property type="term" value="F:ATPase-coupled transmembrane transporter activity"/>
    <property type="evidence" value="ECO:0007669"/>
    <property type="project" value="TreeGrafter"/>
</dbReference>
<evidence type="ECO:0000256" key="1">
    <source>
        <dbReference type="ARBA" id="ARBA00005417"/>
    </source>
</evidence>
<comment type="similarity">
    <text evidence="1">Belongs to the ABC transporter superfamily.</text>
</comment>